<dbReference type="GO" id="GO:0046789">
    <property type="term" value="F:host cell surface receptor binding"/>
    <property type="evidence" value="ECO:0007669"/>
    <property type="project" value="InterPro"/>
</dbReference>
<keyword evidence="13 18" id="KW-0472">Membrane</keyword>
<keyword evidence="12 18" id="KW-1133">Transmembrane helix</keyword>
<comment type="catalytic activity">
    <reaction evidence="16">
        <text>N-acetyl-9-O-acetylneuraminate + H2O = N-acetylneuraminate + acetate + H(+)</text>
        <dbReference type="Rhea" id="RHEA:22600"/>
        <dbReference type="ChEBI" id="CHEBI:15377"/>
        <dbReference type="ChEBI" id="CHEBI:15378"/>
        <dbReference type="ChEBI" id="CHEBI:28999"/>
        <dbReference type="ChEBI" id="CHEBI:30089"/>
        <dbReference type="ChEBI" id="CHEBI:35418"/>
        <dbReference type="EC" id="3.1.1.53"/>
    </reaction>
</comment>
<proteinExistence type="inferred from homology"/>
<dbReference type="GO" id="GO:0020002">
    <property type="term" value="C:host cell plasma membrane"/>
    <property type="evidence" value="ECO:0007669"/>
    <property type="project" value="UniProtKB-SubCell"/>
</dbReference>
<reference evidence="21" key="1">
    <citation type="submission" date="2018-02" db="EMBL/GenBank/DDBJ databases">
        <title>Sequencing and Comparison of Spike Glycoprotein (S), Membrane Glycoprotein (M), Hemagglutinin Esterase (HE), and Nucleocapsid Phosphoprotein (N) Genes of Bovine Torovirus.</title>
        <authorList>
            <person name="Isidan H."/>
            <person name="Turan T."/>
        </authorList>
    </citation>
    <scope>NUCLEOTIDE SEQUENCE</scope>
    <source>
        <strain evidence="21">BToV-HT1-TUR</strain>
    </source>
</reference>
<feature type="transmembrane region" description="Helical" evidence="18">
    <location>
        <begin position="391"/>
        <end position="415"/>
    </location>
</feature>
<comment type="subcellular location">
    <subcellularLocation>
        <location evidence="1">Host cell membrane</location>
        <topology evidence="1">Single-pass type I membrane protein</topology>
    </subcellularLocation>
    <subcellularLocation>
        <location evidence="2">Virion membrane</location>
        <topology evidence="2">Single-pass type I membrane protein</topology>
    </subcellularLocation>
</comment>
<evidence type="ECO:0000256" key="8">
    <source>
        <dbReference type="ARBA" id="ARBA00022801"/>
    </source>
</evidence>
<name>A0A3G4S8K1_9NIDO</name>
<dbReference type="GO" id="GO:0019064">
    <property type="term" value="P:fusion of virus membrane with host plasma membrane"/>
    <property type="evidence" value="ECO:0007669"/>
    <property type="project" value="InterPro"/>
</dbReference>
<dbReference type="SMR" id="A0A3G4S8K1"/>
<evidence type="ECO:0000256" key="16">
    <source>
        <dbReference type="ARBA" id="ARBA00047704"/>
    </source>
</evidence>
<protein>
    <recommendedName>
        <fullName evidence="4">sialate O-acetylesterase</fullName>
        <ecNumber evidence="4">3.1.1.53</ecNumber>
    </recommendedName>
</protein>
<sequence>MLSLIFFFPSFAFSATPVTPYYGPGHITSDWCGFGDSRSDCNNPYFSSNLDIPQQLCSKFSSKSSSSMFISLHWNNSVDFVAYNYSNCGVEKVFYEGVNFSPHRQYSCYHEGIEGWVENKIRFYTQLYKMASTSRCIKLIDLEPPSGWPPYRFGHCASGRRIPDNPKLLVLNSNISTFVQFQLPSVSGDVRCDKHLVPFCYLDHGCFTADRYCHPFGVFYESSSFYFGYYDNNKYSGSKSHNFVCKYLLMEPGVYNASTAGKFLVFPTKSYCMDTINFTVPVQAVQSIWSQNRLSDDAIGLACKAPYCIFFNKTHPYLAPNGSDENHGDDEVRTMMQGLLVNSSCVSPQGSTPLALYSSQMIYPPNYGSCPQYYKLFETSSDENVDVTSSAYFVATWVLLVLVIILIFILISFCLSSY</sequence>
<evidence type="ECO:0000256" key="10">
    <source>
        <dbReference type="ARBA" id="ARBA00022870"/>
    </source>
</evidence>
<evidence type="ECO:0000256" key="9">
    <source>
        <dbReference type="ARBA" id="ARBA00022844"/>
    </source>
</evidence>
<comment type="similarity">
    <text evidence="3">Belongs to the influenza type C/coronaviruses hemagglutinin-esterase family.</text>
</comment>
<dbReference type="InterPro" id="IPR008980">
    <property type="entry name" value="Capsid_hemagglutn"/>
</dbReference>
<keyword evidence="11" id="KW-0261">Viral envelope protein</keyword>
<organism evidence="21">
    <name type="scientific">Bovine torovirus</name>
    <dbReference type="NCBI Taxonomy" id="74501"/>
    <lineage>
        <taxon>Viruses</taxon>
        <taxon>Riboviria</taxon>
        <taxon>Orthornavirae</taxon>
        <taxon>Pisuviricota</taxon>
        <taxon>Pisoniviricetes</taxon>
        <taxon>Nidovirales</taxon>
        <taxon>Tornidovirineae</taxon>
        <taxon>Tobaniviridae</taxon>
        <taxon>Torovirinae</taxon>
        <taxon>Torovirus</taxon>
        <taxon>Renitovirus</taxon>
        <taxon>Torovirus bovis</taxon>
    </lineage>
</organism>
<evidence type="ECO:0000256" key="13">
    <source>
        <dbReference type="ARBA" id="ARBA00023136"/>
    </source>
</evidence>
<keyword evidence="15" id="KW-0325">Glycoprotein</keyword>
<dbReference type="GO" id="GO:0001681">
    <property type="term" value="F:sialate O-acetylesterase activity"/>
    <property type="evidence" value="ECO:0007669"/>
    <property type="project" value="UniProtKB-EC"/>
</dbReference>
<keyword evidence="6" id="KW-0348">Hemagglutinin</keyword>
<feature type="domain" description="Haemagglutinin-esterase glycoprotein haemagglutinin" evidence="19">
    <location>
        <begin position="122"/>
        <end position="259"/>
    </location>
</feature>
<dbReference type="EC" id="3.1.1.53" evidence="4"/>
<evidence type="ECO:0000256" key="4">
    <source>
        <dbReference type="ARBA" id="ARBA00013141"/>
    </source>
</evidence>
<keyword evidence="8" id="KW-0378">Hydrolase</keyword>
<evidence type="ECO:0000256" key="5">
    <source>
        <dbReference type="ARBA" id="ARBA00022511"/>
    </source>
</evidence>
<keyword evidence="10" id="KW-1043">Host membrane</keyword>
<evidence type="ECO:0000256" key="3">
    <source>
        <dbReference type="ARBA" id="ARBA00010920"/>
    </source>
</evidence>
<evidence type="ECO:0000256" key="6">
    <source>
        <dbReference type="ARBA" id="ARBA00022546"/>
    </source>
</evidence>
<evidence type="ECO:0000259" key="20">
    <source>
        <dbReference type="Pfam" id="PF03996"/>
    </source>
</evidence>
<evidence type="ECO:0000256" key="1">
    <source>
        <dbReference type="ARBA" id="ARBA00004402"/>
    </source>
</evidence>
<dbReference type="GO" id="GO:0055036">
    <property type="term" value="C:virion membrane"/>
    <property type="evidence" value="ECO:0007669"/>
    <property type="project" value="UniProtKB-SubCell"/>
</dbReference>
<keyword evidence="7 18" id="KW-0812">Transmembrane</keyword>
<evidence type="ECO:0000256" key="7">
    <source>
        <dbReference type="ARBA" id="ARBA00022692"/>
    </source>
</evidence>
<keyword evidence="5" id="KW-1032">Host cell membrane</keyword>
<comment type="catalytic activity">
    <reaction evidence="17">
        <text>N-acetyl-4-O-acetylneuraminate + H2O = N-acetylneuraminate + acetate + H(+)</text>
        <dbReference type="Rhea" id="RHEA:25564"/>
        <dbReference type="ChEBI" id="CHEBI:15377"/>
        <dbReference type="ChEBI" id="CHEBI:15378"/>
        <dbReference type="ChEBI" id="CHEBI:29006"/>
        <dbReference type="ChEBI" id="CHEBI:30089"/>
        <dbReference type="ChEBI" id="CHEBI:35418"/>
        <dbReference type="EC" id="3.1.1.53"/>
    </reaction>
</comment>
<evidence type="ECO:0000256" key="15">
    <source>
        <dbReference type="ARBA" id="ARBA00023180"/>
    </source>
</evidence>
<evidence type="ECO:0000259" key="19">
    <source>
        <dbReference type="Pfam" id="PF02710"/>
    </source>
</evidence>
<evidence type="ECO:0000256" key="2">
    <source>
        <dbReference type="ARBA" id="ARBA00004563"/>
    </source>
</evidence>
<dbReference type="SUPFAM" id="SSF52266">
    <property type="entry name" value="SGNH hydrolase"/>
    <property type="match status" value="1"/>
</dbReference>
<evidence type="ECO:0000313" key="21">
    <source>
        <dbReference type="EMBL" id="AYU75159.1"/>
    </source>
</evidence>
<dbReference type="InterPro" id="IPR007142">
    <property type="entry name" value="Hemagglutn-estrase_core"/>
</dbReference>
<keyword evidence="14" id="KW-1015">Disulfide bond</keyword>
<evidence type="ECO:0000256" key="11">
    <source>
        <dbReference type="ARBA" id="ARBA00022879"/>
    </source>
</evidence>
<keyword evidence="9" id="KW-0946">Virion</keyword>
<evidence type="ECO:0000256" key="12">
    <source>
        <dbReference type="ARBA" id="ARBA00022989"/>
    </source>
</evidence>
<evidence type="ECO:0000256" key="14">
    <source>
        <dbReference type="ARBA" id="ARBA00023157"/>
    </source>
</evidence>
<dbReference type="SUPFAM" id="SSF49818">
    <property type="entry name" value="Viral protein domain"/>
    <property type="match status" value="1"/>
</dbReference>
<dbReference type="Pfam" id="PF03996">
    <property type="entry name" value="Hema_esterase"/>
    <property type="match status" value="1"/>
</dbReference>
<evidence type="ECO:0000256" key="18">
    <source>
        <dbReference type="SAM" id="Phobius"/>
    </source>
</evidence>
<feature type="domain" description="Haemagglutinin-esterase glycoprotein core" evidence="20">
    <location>
        <begin position="2"/>
        <end position="376"/>
    </location>
</feature>
<dbReference type="GO" id="GO:0019031">
    <property type="term" value="C:viral envelope"/>
    <property type="evidence" value="ECO:0007669"/>
    <property type="project" value="UniProtKB-KW"/>
</dbReference>
<dbReference type="EMBL" id="MG957145">
    <property type="protein sequence ID" value="AYU75159.1"/>
    <property type="molecule type" value="Genomic_RNA"/>
</dbReference>
<gene>
    <name evidence="21" type="primary">HE</name>
</gene>
<dbReference type="InterPro" id="IPR003860">
    <property type="entry name" value="Hemagglutn-estrase_hemagglutn"/>
</dbReference>
<evidence type="ECO:0000256" key="17">
    <source>
        <dbReference type="ARBA" id="ARBA00049566"/>
    </source>
</evidence>
<dbReference type="Pfam" id="PF02710">
    <property type="entry name" value="Hema_HEFG"/>
    <property type="match status" value="1"/>
</dbReference>
<accession>A0A3G4S8K1</accession>